<gene>
    <name evidence="1" type="primary">brr2_2</name>
    <name evidence="1" type="ORF">LPJ66_010577</name>
</gene>
<keyword evidence="2" id="KW-1185">Reference proteome</keyword>
<dbReference type="Proteomes" id="UP001150581">
    <property type="component" value="Unassembled WGS sequence"/>
</dbReference>
<feature type="non-terminal residue" evidence="1">
    <location>
        <position position="1"/>
    </location>
</feature>
<name>A0ACC1I0A6_9FUNG</name>
<protein>
    <submittedName>
        <fullName evidence="1">Pre-mRNA splicing</fullName>
        <ecNumber evidence="1">3.6.4.13</ecNumber>
    </submittedName>
</protein>
<dbReference type="EC" id="3.6.4.13" evidence="1"/>
<proteinExistence type="predicted"/>
<sequence>SCWALDHVHAPTVVIMGAEKYCGREHRYVDYSVPEVLQMMGRASTLALHEQALCLLMCMAGKRDFYLKFLHEPLPLESRLDGHLHDAMNSEVVAKTIASKQDAVDYLTWTLLYRRLVQNPNYYGLQGTSHEHLSDYLSELIESTLADLEAAKCVSMDEDAVEPTNLGMIAAYYQIRYLTVEMFALSLSAKTKLRGVLDIISAADEFEALPVRHREEAVLDRIALRLPVPLPSSSTAEAEGMGRWNSPRVRTHLLLQAHFSRLALPADLAADQQWCLLRVMPLLQALVDVASSMGWLAPALAAMELSQMSVQAIWESRDPLVKQVPHLSERLDKCTLAGVQSVFDIMDMEDDDRARLLNGLAPRQVAEVAAFVNRYPNIEVDYQVDAPKDICEGGLVSVRLSLNREWDDDEEVGPVIAPFFPSVRMENWWVVIGDPQNQALVAVKRLGMFSKHLDVQVEFNAPERVGTVKWKMFLMCDAFLGCDQEFDLEMDVQPAEDDDEEEEDEDDEDL</sequence>
<evidence type="ECO:0000313" key="1">
    <source>
        <dbReference type="EMBL" id="KAJ1884507.1"/>
    </source>
</evidence>
<keyword evidence="1" id="KW-0378">Hydrolase</keyword>
<comment type="caution">
    <text evidence="1">The sequence shown here is derived from an EMBL/GenBank/DDBJ whole genome shotgun (WGS) entry which is preliminary data.</text>
</comment>
<evidence type="ECO:0000313" key="2">
    <source>
        <dbReference type="Proteomes" id="UP001150581"/>
    </source>
</evidence>
<accession>A0ACC1I0A6</accession>
<reference evidence="1" key="1">
    <citation type="submission" date="2022-07" db="EMBL/GenBank/DDBJ databases">
        <title>Phylogenomic reconstructions and comparative analyses of Kickxellomycotina fungi.</title>
        <authorList>
            <person name="Reynolds N.K."/>
            <person name="Stajich J.E."/>
            <person name="Barry K."/>
            <person name="Grigoriev I.V."/>
            <person name="Crous P."/>
            <person name="Smith M.E."/>
        </authorList>
    </citation>
    <scope>NUCLEOTIDE SEQUENCE</scope>
    <source>
        <strain evidence="1">Benny 63K</strain>
    </source>
</reference>
<organism evidence="1 2">
    <name type="scientific">Kickxella alabastrina</name>
    <dbReference type="NCBI Taxonomy" id="61397"/>
    <lineage>
        <taxon>Eukaryota</taxon>
        <taxon>Fungi</taxon>
        <taxon>Fungi incertae sedis</taxon>
        <taxon>Zoopagomycota</taxon>
        <taxon>Kickxellomycotina</taxon>
        <taxon>Kickxellomycetes</taxon>
        <taxon>Kickxellales</taxon>
        <taxon>Kickxellaceae</taxon>
        <taxon>Kickxella</taxon>
    </lineage>
</organism>
<dbReference type="EMBL" id="JANBPG010002825">
    <property type="protein sequence ID" value="KAJ1884507.1"/>
    <property type="molecule type" value="Genomic_DNA"/>
</dbReference>